<dbReference type="InterPro" id="IPR041373">
    <property type="entry name" value="RT_RNaseH"/>
</dbReference>
<dbReference type="SUPFAM" id="SSF56672">
    <property type="entry name" value="DNA/RNA polymerases"/>
    <property type="match status" value="1"/>
</dbReference>
<dbReference type="InterPro" id="IPR050951">
    <property type="entry name" value="Retrovirus_Pol_polyprotein"/>
</dbReference>
<evidence type="ECO:0000256" key="6">
    <source>
        <dbReference type="ARBA" id="ARBA00022918"/>
    </source>
</evidence>
<evidence type="ECO:0000313" key="8">
    <source>
        <dbReference type="EMBL" id="KAJ8886540.1"/>
    </source>
</evidence>
<dbReference type="Gene3D" id="3.10.20.370">
    <property type="match status" value="1"/>
</dbReference>
<evidence type="ECO:0000256" key="2">
    <source>
        <dbReference type="ARBA" id="ARBA00022695"/>
    </source>
</evidence>
<evidence type="ECO:0000256" key="3">
    <source>
        <dbReference type="ARBA" id="ARBA00022722"/>
    </source>
</evidence>
<reference evidence="8 9" key="1">
    <citation type="submission" date="2023-02" db="EMBL/GenBank/DDBJ databases">
        <title>LHISI_Scaffold_Assembly.</title>
        <authorList>
            <person name="Stuart O.P."/>
            <person name="Cleave R."/>
            <person name="Magrath M.J.L."/>
            <person name="Mikheyev A.S."/>
        </authorList>
    </citation>
    <scope>NUCLEOTIDE SEQUENCE [LARGE SCALE GENOMIC DNA]</scope>
    <source>
        <strain evidence="8">Daus_M_001</strain>
        <tissue evidence="8">Leg muscle</tissue>
    </source>
</reference>
<organism evidence="8 9">
    <name type="scientific">Dryococelus australis</name>
    <dbReference type="NCBI Taxonomy" id="614101"/>
    <lineage>
        <taxon>Eukaryota</taxon>
        <taxon>Metazoa</taxon>
        <taxon>Ecdysozoa</taxon>
        <taxon>Arthropoda</taxon>
        <taxon>Hexapoda</taxon>
        <taxon>Insecta</taxon>
        <taxon>Pterygota</taxon>
        <taxon>Neoptera</taxon>
        <taxon>Polyneoptera</taxon>
        <taxon>Phasmatodea</taxon>
        <taxon>Verophasmatodea</taxon>
        <taxon>Anareolatae</taxon>
        <taxon>Phasmatidae</taxon>
        <taxon>Eurycanthinae</taxon>
        <taxon>Dryococelus</taxon>
    </lineage>
</organism>
<feature type="domain" description="Reverse transcriptase RNase H-like" evidence="7">
    <location>
        <begin position="137"/>
        <end position="216"/>
    </location>
</feature>
<keyword evidence="9" id="KW-1185">Reference proteome</keyword>
<dbReference type="PANTHER" id="PTHR37984:SF5">
    <property type="entry name" value="PROTEIN NYNRIN-LIKE"/>
    <property type="match status" value="1"/>
</dbReference>
<evidence type="ECO:0000256" key="5">
    <source>
        <dbReference type="ARBA" id="ARBA00022801"/>
    </source>
</evidence>
<keyword evidence="1" id="KW-0808">Transferase</keyword>
<sequence>MNTGQETGERRENARTHYGSVRTVKIVRRLIGLNKGRSGRAVSSLAFHQGEPGSIPGRVTGFSHVGIVPAMPLVGGFLGDLPFPSPLHSGAAPYSPQSPTSALNTSLLRAPKPITVYLSLDRDGRGKRRNPSINHSTVGKDKPIAFASRTLNKAETNYSTTEREMLALVLAVKHFRPYLFGRQFKIVTDHKPLQYVFNVKDYSSRPLKWRLKLAKYSFEITYKAGKTITHVDALSRTCYVKVEAKAEHSKSWENQGGNKASRPHVRIRLEITDTPQIVGEKCSMDIMCLLTVIEQGKQDTWINNPTFVHNTTRHETTGFTPHELMFGRLPNLPGILQKEPTEIQYCYDDYLKDLKTRLQETYKIARKHLIAFKESNKRNYDKRTREHIFEVEDKVPLFDETLRTVRVLEQIRDNWISEFPELRIHPDFTMISKGKNNYLTLNGDFWVQFPAKLGSIPGKGIYAIFELRKVLNFWVRFLGDAFMLFSENFENFGFPYSIPGLSIYVSFWEFSGHCTITSENLRELVHRCDLAECRSATDARFGFGNFLEIVQSQVTFWENCKKNYESCYSDVTSPTAGSQLTLATAAGRLMMNSRRTETSKRDVYLGARAAEGVDEVVAARSSVLGDLGAVVEVEVNALSYWSISSWQQEPSSLRWLLPMSSQKSLQFDVWGCELRARVTRSLYHPGAYLDSRLVYVPSLRLMEICMVPTQMVDHLATFQILETLPAVGISSTLIHIYRTTVTTWVDLVDGGKWTVTILKTSGTGAFSECLATLSLWVKNSIAVIAVEHIVCCAEQEMPTFILACMATFTEGSLTFDDVDGVTDVKSSPIYSVYIVRNDLPSTTMLANEMAPAFIRCLLVYCSHFMQDCVAHLGLPQQLAAGSHLLYTRSSYMLNLVFIRTIPAVSYQASLIRIYRTAVNTWVVLLDDGKLSVTIFMAFGMWPLVNVLPQYLPSLPDEGQTLSLHLLLGLYRTSLQMVSLQPMIPSVGECRCNGLLPAMLDDKVLLYDYHYMMMVRVSGCHNVTCLLPMIGRLQVFVMLVMYTMCRKAEWSLCLLPARSRRPLRDALATYRSDVFCLVISSIRDGCGNMNVYTIEYDCPPLCALRSQYTANYECVVRLVMFERATTKDLGPGPQRWGLRCT</sequence>
<evidence type="ECO:0000259" key="7">
    <source>
        <dbReference type="Pfam" id="PF17917"/>
    </source>
</evidence>
<dbReference type="InterPro" id="IPR043502">
    <property type="entry name" value="DNA/RNA_pol_sf"/>
</dbReference>
<dbReference type="CDD" id="cd09274">
    <property type="entry name" value="RNase_HI_RT_Ty3"/>
    <property type="match status" value="1"/>
</dbReference>
<keyword evidence="4" id="KW-0255">Endonuclease</keyword>
<keyword evidence="6" id="KW-0695">RNA-directed DNA polymerase</keyword>
<dbReference type="EMBL" id="JARBHB010000004">
    <property type="protein sequence ID" value="KAJ8886540.1"/>
    <property type="molecule type" value="Genomic_DNA"/>
</dbReference>
<keyword evidence="5" id="KW-0378">Hydrolase</keyword>
<evidence type="ECO:0000313" key="9">
    <source>
        <dbReference type="Proteomes" id="UP001159363"/>
    </source>
</evidence>
<dbReference type="PANTHER" id="PTHR37984">
    <property type="entry name" value="PROTEIN CBG26694"/>
    <property type="match status" value="1"/>
</dbReference>
<keyword evidence="2" id="KW-0548">Nucleotidyltransferase</keyword>
<comment type="caution">
    <text evidence="8">The sequence shown here is derived from an EMBL/GenBank/DDBJ whole genome shotgun (WGS) entry which is preliminary data.</text>
</comment>
<dbReference type="Pfam" id="PF17917">
    <property type="entry name" value="RT_RNaseH"/>
    <property type="match status" value="1"/>
</dbReference>
<dbReference type="Gene3D" id="3.30.420.10">
    <property type="entry name" value="Ribonuclease H-like superfamily/Ribonuclease H"/>
    <property type="match status" value="1"/>
</dbReference>
<keyword evidence="3" id="KW-0540">Nuclease</keyword>
<proteinExistence type="predicted"/>
<dbReference type="InterPro" id="IPR036397">
    <property type="entry name" value="RNaseH_sf"/>
</dbReference>
<dbReference type="Proteomes" id="UP001159363">
    <property type="component" value="Chromosome X"/>
</dbReference>
<name>A0ABQ9HQW2_9NEOP</name>
<evidence type="ECO:0000256" key="1">
    <source>
        <dbReference type="ARBA" id="ARBA00022679"/>
    </source>
</evidence>
<protein>
    <recommendedName>
        <fullName evidence="7">Reverse transcriptase RNase H-like domain-containing protein</fullName>
    </recommendedName>
</protein>
<accession>A0ABQ9HQW2</accession>
<evidence type="ECO:0000256" key="4">
    <source>
        <dbReference type="ARBA" id="ARBA00022759"/>
    </source>
</evidence>
<gene>
    <name evidence="8" type="ORF">PR048_012751</name>
</gene>